<keyword evidence="1" id="KW-1133">Transmembrane helix</keyword>
<protein>
    <recommendedName>
        <fullName evidence="3">DUF4220 domain-containing protein</fullName>
    </recommendedName>
</protein>
<sequence length="782" mass="90758">MIIWAAYLIADWAASFAVGLVFDSEEKYTASGAINNTASYLVTMNHGLLSTIGSRSRDDTGLLLVMWTPFLLLLVGGQDRITSFAIEDNELWLRHLIWLFLQIFTTGFVFYQSFHLNTLWIPTIFLLLAGTIRYADRIAALYLASSDSFGISVLGEPDPGPNYERLMSAFTHYKGNNLPIKMEIVRNLESRANENSPADDKKLEPHELVQRAHHFANIYKGLIVNLMFSSPEHTESRDFFTKRSAEQTLKILEIQLNYFYDLLHTKVQVATSKIGIISRGISTGLVVAAFSLFILEEKGTFKTEFDVVVTYTLFVGVLALDMVTLFIWFYSDWTVAYLKKLDKDSLTFKIINKLLFLKKQRQPQEKPKKVSPLRSKIIEFLFPKRQRQEQPRRIKKACSRRWSEDLSQFNFLDYCFRRRSRSRSKTIGEIISKIDLMVLVQGNVIQTCLDIIYDFIYYLLYYIFYYYLPRDVKNFIDLKKNDFIIQMKYVTSHHFDPHLWKFIFHELSEKSIFADDPEEAKRISSARGEWILESGDFSHSLISSTTLMHYVKNVAYDESLLLWHIATELCYNTDGHKGHKHLFCEYCDAGWYKKCVMAVKFWNNAGCSRMPSDCENCGAREFSKRLSDYMFYLLYQQQGMMSEVSGISKQRFKDTSSEAQRFFREYGGEELRRGCINILEVNTSVEPIFVKGDRSKSVLFDACMLAKEIRKLGPEMEWKVTSKVWVELLSYAASRSRAKAHVQQLSKGGELITFVWLLMAQLGLKEHAWVETRTRAKLNLNK</sequence>
<gene>
    <name evidence="4" type="ORF">RGQ29_014163</name>
</gene>
<feature type="chain" id="PRO_5042975611" description="DUF4220 domain-containing protein" evidence="2">
    <location>
        <begin position="20"/>
        <end position="782"/>
    </location>
</feature>
<feature type="transmembrane region" description="Helical" evidence="1">
    <location>
        <begin position="451"/>
        <end position="468"/>
    </location>
</feature>
<feature type="transmembrane region" description="Helical" evidence="1">
    <location>
        <begin position="307"/>
        <end position="330"/>
    </location>
</feature>
<organism evidence="4 5">
    <name type="scientific">Quercus rubra</name>
    <name type="common">Northern red oak</name>
    <name type="synonym">Quercus borealis</name>
    <dbReference type="NCBI Taxonomy" id="3512"/>
    <lineage>
        <taxon>Eukaryota</taxon>
        <taxon>Viridiplantae</taxon>
        <taxon>Streptophyta</taxon>
        <taxon>Embryophyta</taxon>
        <taxon>Tracheophyta</taxon>
        <taxon>Spermatophyta</taxon>
        <taxon>Magnoliopsida</taxon>
        <taxon>eudicotyledons</taxon>
        <taxon>Gunneridae</taxon>
        <taxon>Pentapetalae</taxon>
        <taxon>rosids</taxon>
        <taxon>fabids</taxon>
        <taxon>Fagales</taxon>
        <taxon>Fagaceae</taxon>
        <taxon>Quercus</taxon>
    </lineage>
</organism>
<keyword evidence="1" id="KW-0812">Transmembrane</keyword>
<dbReference type="InterPro" id="IPR025315">
    <property type="entry name" value="DUF4220"/>
</dbReference>
<dbReference type="AlphaFoldDB" id="A0AAN7J087"/>
<keyword evidence="5" id="KW-1185">Reference proteome</keyword>
<feature type="domain" description="DUF4220" evidence="3">
    <location>
        <begin position="4"/>
        <end position="414"/>
    </location>
</feature>
<feature type="signal peptide" evidence="2">
    <location>
        <begin position="1"/>
        <end position="19"/>
    </location>
</feature>
<evidence type="ECO:0000313" key="5">
    <source>
        <dbReference type="Proteomes" id="UP001324115"/>
    </source>
</evidence>
<dbReference type="EMBL" id="JAXUIC010000003">
    <property type="protein sequence ID" value="KAK4595959.1"/>
    <property type="molecule type" value="Genomic_DNA"/>
</dbReference>
<dbReference type="InterPro" id="IPR007658">
    <property type="entry name" value="DUF594"/>
</dbReference>
<keyword evidence="2" id="KW-0732">Signal</keyword>
<feature type="transmembrane region" description="Helical" evidence="1">
    <location>
        <begin position="117"/>
        <end position="135"/>
    </location>
</feature>
<evidence type="ECO:0000259" key="3">
    <source>
        <dbReference type="Pfam" id="PF13968"/>
    </source>
</evidence>
<dbReference type="Pfam" id="PF13968">
    <property type="entry name" value="DUF4220"/>
    <property type="match status" value="1"/>
</dbReference>
<comment type="caution">
    <text evidence="4">The sequence shown here is derived from an EMBL/GenBank/DDBJ whole genome shotgun (WGS) entry which is preliminary data.</text>
</comment>
<feature type="transmembrane region" description="Helical" evidence="1">
    <location>
        <begin position="276"/>
        <end position="295"/>
    </location>
</feature>
<accession>A0AAN7J087</accession>
<evidence type="ECO:0000256" key="1">
    <source>
        <dbReference type="SAM" id="Phobius"/>
    </source>
</evidence>
<keyword evidence="1" id="KW-0472">Membrane</keyword>
<dbReference type="PANTHER" id="PTHR31325">
    <property type="entry name" value="OS01G0798800 PROTEIN-RELATED"/>
    <property type="match status" value="1"/>
</dbReference>
<feature type="transmembrane region" description="Helical" evidence="1">
    <location>
        <begin position="60"/>
        <end position="79"/>
    </location>
</feature>
<proteinExistence type="predicted"/>
<evidence type="ECO:0000256" key="2">
    <source>
        <dbReference type="SAM" id="SignalP"/>
    </source>
</evidence>
<evidence type="ECO:0000313" key="4">
    <source>
        <dbReference type="EMBL" id="KAK4595959.1"/>
    </source>
</evidence>
<dbReference type="Proteomes" id="UP001324115">
    <property type="component" value="Unassembled WGS sequence"/>
</dbReference>
<reference evidence="4 5" key="1">
    <citation type="journal article" date="2023" name="G3 (Bethesda)">
        <title>A haplotype-resolved chromosome-scale genome for Quercus rubra L. provides insights into the genetics of adaptive traits for red oak species.</title>
        <authorList>
            <person name="Kapoor B."/>
            <person name="Jenkins J."/>
            <person name="Schmutz J."/>
            <person name="Zhebentyayeva T."/>
            <person name="Kuelheim C."/>
            <person name="Coggeshall M."/>
            <person name="Heim C."/>
            <person name="Lasky J.R."/>
            <person name="Leites L."/>
            <person name="Islam-Faridi N."/>
            <person name="Romero-Severson J."/>
            <person name="DeLeo V.L."/>
            <person name="Lucas S.M."/>
            <person name="Lazic D."/>
            <person name="Gailing O."/>
            <person name="Carlson J."/>
            <person name="Staton M."/>
        </authorList>
    </citation>
    <scope>NUCLEOTIDE SEQUENCE [LARGE SCALE GENOMIC DNA]</scope>
    <source>
        <strain evidence="4">Pseudo-F2</strain>
    </source>
</reference>
<dbReference type="Pfam" id="PF04578">
    <property type="entry name" value="DUF594"/>
    <property type="match status" value="1"/>
</dbReference>
<name>A0AAN7J087_QUERU</name>